<dbReference type="KEGG" id="daf:Desaf_2804"/>
<dbReference type="EMBL" id="CP003221">
    <property type="protein sequence ID" value="EGJ51117.1"/>
    <property type="molecule type" value="Genomic_DNA"/>
</dbReference>
<proteinExistence type="predicted"/>
<dbReference type="InterPro" id="IPR016181">
    <property type="entry name" value="Acyl_CoA_acyltransferase"/>
</dbReference>
<keyword evidence="3" id="KW-1185">Reference proteome</keyword>
<dbReference type="HOGENOM" id="CLU_013985_28_0_7"/>
<dbReference type="SUPFAM" id="SSF55729">
    <property type="entry name" value="Acyl-CoA N-acyltransferases (Nat)"/>
    <property type="match status" value="1"/>
</dbReference>
<dbReference type="Proteomes" id="UP000007844">
    <property type="component" value="Chromosome"/>
</dbReference>
<dbReference type="InterPro" id="IPR051531">
    <property type="entry name" value="N-acetyltransferase"/>
</dbReference>
<dbReference type="RefSeq" id="WP_014260793.1">
    <property type="nucleotide sequence ID" value="NC_016629.1"/>
</dbReference>
<dbReference type="PANTHER" id="PTHR43792:SF13">
    <property type="entry name" value="ACETYLTRANSFERASE"/>
    <property type="match status" value="1"/>
</dbReference>
<evidence type="ECO:0000259" key="1">
    <source>
        <dbReference type="PROSITE" id="PS51186"/>
    </source>
</evidence>
<evidence type="ECO:0000313" key="3">
    <source>
        <dbReference type="Proteomes" id="UP000007844"/>
    </source>
</evidence>
<dbReference type="PROSITE" id="PS51186">
    <property type="entry name" value="GNAT"/>
    <property type="match status" value="1"/>
</dbReference>
<sequence length="174" mass="18817">MAFPHEIETPRLRLVAGTPALAQAALQSPNRFAALLGAYPDPGWPTPIIGGALTYFADTLASHPERTGWLIWYVIRKSDPAGGRVIGSTGFNGMPDEDGSVRVGFSIVDAHRGHGYATEAVKAMMDWAFAHGAKRCYSQTFSENVSAIRVLEKCGMTFAGELEEGMVIYEKVKA</sequence>
<name>F3Z1B4_DESAF</name>
<keyword evidence="2" id="KW-0808">Transferase</keyword>
<dbReference type="AlphaFoldDB" id="F3Z1B4"/>
<organism evidence="2 3">
    <name type="scientific">Desulfocurvibacter africanus subsp. africanus str. Walvis Bay</name>
    <dbReference type="NCBI Taxonomy" id="690850"/>
    <lineage>
        <taxon>Bacteria</taxon>
        <taxon>Pseudomonadati</taxon>
        <taxon>Thermodesulfobacteriota</taxon>
        <taxon>Desulfovibrionia</taxon>
        <taxon>Desulfovibrionales</taxon>
        <taxon>Desulfovibrionaceae</taxon>
        <taxon>Desulfocurvibacter</taxon>
    </lineage>
</organism>
<accession>F3Z1B4</accession>
<evidence type="ECO:0000313" key="2">
    <source>
        <dbReference type="EMBL" id="EGJ51117.1"/>
    </source>
</evidence>
<dbReference type="Gene3D" id="3.40.630.30">
    <property type="match status" value="1"/>
</dbReference>
<reference evidence="2 3" key="1">
    <citation type="journal article" date="2011" name="J. Bacteriol.">
        <title>Genome sequence of the mercury-methylating and pleomorphic Desulfovibrio africanus Strain Walvis Bay.</title>
        <authorList>
            <person name="Brown S.D."/>
            <person name="Wall J.D."/>
            <person name="Kucken A.M."/>
            <person name="Gilmour C.C."/>
            <person name="Podar M."/>
            <person name="Brandt C.C."/>
            <person name="Teshima H."/>
            <person name="Detter J.C."/>
            <person name="Han C.S."/>
            <person name="Land M.L."/>
            <person name="Lucas S."/>
            <person name="Han J."/>
            <person name="Pennacchio L."/>
            <person name="Nolan M."/>
            <person name="Pitluck S."/>
            <person name="Woyke T."/>
            <person name="Goodwin L."/>
            <person name="Palumbo A.V."/>
            <person name="Elias D.A."/>
        </authorList>
    </citation>
    <scope>NUCLEOTIDE SEQUENCE [LARGE SCALE GENOMIC DNA]</scope>
    <source>
        <strain evidence="2 3">Walvis Bay</strain>
    </source>
</reference>
<dbReference type="eggNOG" id="COG1670">
    <property type="taxonomic scope" value="Bacteria"/>
</dbReference>
<dbReference type="PANTHER" id="PTHR43792">
    <property type="entry name" value="GNAT FAMILY, PUTATIVE (AFU_ORTHOLOGUE AFUA_3G00765)-RELATED-RELATED"/>
    <property type="match status" value="1"/>
</dbReference>
<dbReference type="STRING" id="690850.Desaf_2804"/>
<feature type="domain" description="N-acetyltransferase" evidence="1">
    <location>
        <begin position="19"/>
        <end position="174"/>
    </location>
</feature>
<dbReference type="Pfam" id="PF13302">
    <property type="entry name" value="Acetyltransf_3"/>
    <property type="match status" value="1"/>
</dbReference>
<protein>
    <submittedName>
        <fullName evidence="2">GCN5-related N-acetyltransferase</fullName>
    </submittedName>
</protein>
<dbReference type="CDD" id="cd04301">
    <property type="entry name" value="NAT_SF"/>
    <property type="match status" value="1"/>
</dbReference>
<dbReference type="GO" id="GO:0016747">
    <property type="term" value="F:acyltransferase activity, transferring groups other than amino-acyl groups"/>
    <property type="evidence" value="ECO:0007669"/>
    <property type="project" value="InterPro"/>
</dbReference>
<gene>
    <name evidence="2" type="ORF">Desaf_2804</name>
</gene>
<dbReference type="InterPro" id="IPR000182">
    <property type="entry name" value="GNAT_dom"/>
</dbReference>